<feature type="domain" description="GTP-binding protein TrmE N-terminal" evidence="1">
    <location>
        <begin position="41"/>
        <end position="165"/>
    </location>
</feature>
<evidence type="ECO:0000259" key="1">
    <source>
        <dbReference type="Pfam" id="PF10396"/>
    </source>
</evidence>
<dbReference type="GO" id="GO:0002098">
    <property type="term" value="P:tRNA wobble uridine modification"/>
    <property type="evidence" value="ECO:0007669"/>
    <property type="project" value="TreeGrafter"/>
</dbReference>
<dbReference type="AlphaFoldDB" id="A0A9P6T9Q2"/>
<reference evidence="3" key="1">
    <citation type="submission" date="2013-11" db="EMBL/GenBank/DDBJ databases">
        <title>Genome sequence of the fusiform rust pathogen reveals effectors for host alternation and coevolution with pine.</title>
        <authorList>
            <consortium name="DOE Joint Genome Institute"/>
            <person name="Smith K."/>
            <person name="Pendleton A."/>
            <person name="Kubisiak T."/>
            <person name="Anderson C."/>
            <person name="Salamov A."/>
            <person name="Aerts A."/>
            <person name="Riley R."/>
            <person name="Clum A."/>
            <person name="Lindquist E."/>
            <person name="Ence D."/>
            <person name="Campbell M."/>
            <person name="Kronenberg Z."/>
            <person name="Feau N."/>
            <person name="Dhillon B."/>
            <person name="Hamelin R."/>
            <person name="Burleigh J."/>
            <person name="Smith J."/>
            <person name="Yandell M."/>
            <person name="Nelson C."/>
            <person name="Grigoriev I."/>
            <person name="Davis J."/>
        </authorList>
    </citation>
    <scope>NUCLEOTIDE SEQUENCE</scope>
    <source>
        <strain evidence="3">G11</strain>
    </source>
</reference>
<dbReference type="PANTHER" id="PTHR42714:SF2">
    <property type="entry name" value="TRNA MODIFICATION GTPASE GTPBP3, MITOCHONDRIAL"/>
    <property type="match status" value="1"/>
</dbReference>
<dbReference type="InterPro" id="IPR027417">
    <property type="entry name" value="P-loop_NTPase"/>
</dbReference>
<dbReference type="NCBIfam" id="TIGR00231">
    <property type="entry name" value="small_GTP"/>
    <property type="match status" value="1"/>
</dbReference>
<dbReference type="Gene3D" id="3.40.50.300">
    <property type="entry name" value="P-loop containing nucleotide triphosphate hydrolases"/>
    <property type="match status" value="1"/>
</dbReference>
<dbReference type="Pfam" id="PF10396">
    <property type="entry name" value="TrmE_N"/>
    <property type="match status" value="1"/>
</dbReference>
<protein>
    <submittedName>
        <fullName evidence="3">Uncharacterized protein</fullName>
    </submittedName>
</protein>
<dbReference type="CDD" id="cd04164">
    <property type="entry name" value="trmE"/>
    <property type="match status" value="1"/>
</dbReference>
<dbReference type="GO" id="GO:0005739">
    <property type="term" value="C:mitochondrion"/>
    <property type="evidence" value="ECO:0007669"/>
    <property type="project" value="TreeGrafter"/>
</dbReference>
<dbReference type="EMBL" id="MU167309">
    <property type="protein sequence ID" value="KAG0143829.1"/>
    <property type="molecule type" value="Genomic_DNA"/>
</dbReference>
<dbReference type="Proteomes" id="UP000886653">
    <property type="component" value="Unassembled WGS sequence"/>
</dbReference>
<sequence>MWFNPLRLKLISILTSNPIPISKLRYRSIWLPRSDLSQDNIFAPATPTNTKSALSIIRVNGPDASNLYKLMTCSTKTKPIKDLNDDIQIPNRTIKLRKVFCHQTFNILDPEAIVMNFPHSNLTSTFEFHLHGSKSIIKSVIESLSKLPKFRIAKPGEFTLRRFERSNELELNRLLGIKNLIDAETEEQRKMAIHQFESGQFSKIYQNLRKNLLDCMSLCEVILDFSEDGSIDDKLIWNQIRLKIEYLKSIIINHLKDSQRHEKVINGIRISLFGSPNVGKSTLLNWIGKEASIVSPYPGTTRDIVEVSIDFHGFPLILYDTAGLRETEDPVEDIGISRAQAK</sequence>
<dbReference type="GO" id="GO:0030488">
    <property type="term" value="P:tRNA methylation"/>
    <property type="evidence" value="ECO:0007669"/>
    <property type="project" value="TreeGrafter"/>
</dbReference>
<proteinExistence type="predicted"/>
<evidence type="ECO:0000313" key="4">
    <source>
        <dbReference type="Proteomes" id="UP000886653"/>
    </source>
</evidence>
<dbReference type="InterPro" id="IPR005225">
    <property type="entry name" value="Small_GTP-bd"/>
</dbReference>
<keyword evidence="4" id="KW-1185">Reference proteome</keyword>
<dbReference type="Gene3D" id="3.30.1360.120">
    <property type="entry name" value="Probable tRNA modification gtpase trme, domain 1"/>
    <property type="match status" value="1"/>
</dbReference>
<dbReference type="SUPFAM" id="SSF103025">
    <property type="entry name" value="Folate-binding domain"/>
    <property type="match status" value="1"/>
</dbReference>
<dbReference type="SUPFAM" id="SSF52540">
    <property type="entry name" value="P-loop containing nucleoside triphosphate hydrolases"/>
    <property type="match status" value="1"/>
</dbReference>
<dbReference type="CDD" id="cd14858">
    <property type="entry name" value="TrmE_N"/>
    <property type="match status" value="1"/>
</dbReference>
<dbReference type="Pfam" id="PF12631">
    <property type="entry name" value="MnmE_helical"/>
    <property type="match status" value="1"/>
</dbReference>
<dbReference type="InterPro" id="IPR025867">
    <property type="entry name" value="MnmE_helical"/>
</dbReference>
<feature type="domain" description="MnmE helical" evidence="2">
    <location>
        <begin position="176"/>
        <end position="310"/>
    </location>
</feature>
<gene>
    <name evidence="3" type="ORF">CROQUDRAFT_48208</name>
</gene>
<comment type="caution">
    <text evidence="3">The sequence shown here is derived from an EMBL/GenBank/DDBJ whole genome shotgun (WGS) entry which is preliminary data.</text>
</comment>
<dbReference type="InterPro" id="IPR027266">
    <property type="entry name" value="TrmE/GcvT-like"/>
</dbReference>
<dbReference type="InterPro" id="IPR031168">
    <property type="entry name" value="G_TrmE"/>
</dbReference>
<dbReference type="PANTHER" id="PTHR42714">
    <property type="entry name" value="TRNA MODIFICATION GTPASE GTPBP3"/>
    <property type="match status" value="1"/>
</dbReference>
<organism evidence="3 4">
    <name type="scientific">Cronartium quercuum f. sp. fusiforme G11</name>
    <dbReference type="NCBI Taxonomy" id="708437"/>
    <lineage>
        <taxon>Eukaryota</taxon>
        <taxon>Fungi</taxon>
        <taxon>Dikarya</taxon>
        <taxon>Basidiomycota</taxon>
        <taxon>Pucciniomycotina</taxon>
        <taxon>Pucciniomycetes</taxon>
        <taxon>Pucciniales</taxon>
        <taxon>Coleosporiaceae</taxon>
        <taxon>Cronartium</taxon>
    </lineage>
</organism>
<accession>A0A9P6T9Q2</accession>
<evidence type="ECO:0000259" key="2">
    <source>
        <dbReference type="Pfam" id="PF12631"/>
    </source>
</evidence>
<dbReference type="OrthoDB" id="188276at2759"/>
<evidence type="ECO:0000313" key="3">
    <source>
        <dbReference type="EMBL" id="KAG0143829.1"/>
    </source>
</evidence>
<dbReference type="GO" id="GO:0005525">
    <property type="term" value="F:GTP binding"/>
    <property type="evidence" value="ECO:0007669"/>
    <property type="project" value="InterPro"/>
</dbReference>
<name>A0A9P6T9Q2_9BASI</name>
<dbReference type="InterPro" id="IPR018948">
    <property type="entry name" value="GTP-bd_TrmE_N"/>
</dbReference>